<keyword evidence="1" id="KW-0472">Membrane</keyword>
<evidence type="ECO:0000313" key="2">
    <source>
        <dbReference type="EMBL" id="QGQ97503.1"/>
    </source>
</evidence>
<dbReference type="Proteomes" id="UP000426246">
    <property type="component" value="Chromosome"/>
</dbReference>
<feature type="transmembrane region" description="Helical" evidence="1">
    <location>
        <begin position="16"/>
        <end position="37"/>
    </location>
</feature>
<dbReference type="InterPro" id="IPR021215">
    <property type="entry name" value="DUF2752"/>
</dbReference>
<keyword evidence="1" id="KW-1133">Transmembrane helix</keyword>
<dbReference type="EMBL" id="CP034235">
    <property type="protein sequence ID" value="QGQ97503.1"/>
    <property type="molecule type" value="Genomic_DNA"/>
</dbReference>
<accession>A0A6B8RPR9</accession>
<dbReference type="Pfam" id="PF10825">
    <property type="entry name" value="DUF2752"/>
    <property type="match status" value="1"/>
</dbReference>
<sequence length="133" mass="15196">MLINWHKLSPTWKSRWLWGTSLTAGGVLYLKVLAPVFNLSIPCPFHALTGLYCPGCGITRVITSLMDFNLAQAFRFNSLLFLLLPIYVLYSVLRLKGYKKFSDYVMFVMLVLTVSFGILRNIPMFSWLAPVQL</sequence>
<proteinExistence type="predicted"/>
<protein>
    <submittedName>
        <fullName evidence="2">DUF2752 domain-containing protein</fullName>
    </submittedName>
</protein>
<dbReference type="OrthoDB" id="9815897at2"/>
<reference evidence="3" key="1">
    <citation type="submission" date="2018-11" db="EMBL/GenBank/DDBJ databases">
        <title>Complete genome sequence of Paenibacillus sp. ML311-T8.</title>
        <authorList>
            <person name="Nam Y.-D."/>
            <person name="Kang J."/>
            <person name="Chung W.-H."/>
            <person name="Park Y.S."/>
        </authorList>
    </citation>
    <scope>NUCLEOTIDE SEQUENCE [LARGE SCALE GENOMIC DNA]</scope>
    <source>
        <strain evidence="3">ML311-T8</strain>
    </source>
</reference>
<evidence type="ECO:0000313" key="3">
    <source>
        <dbReference type="Proteomes" id="UP000426246"/>
    </source>
</evidence>
<organism evidence="2 3">
    <name type="scientific">Paenibacillus psychroresistens</name>
    <dbReference type="NCBI Taxonomy" id="1778678"/>
    <lineage>
        <taxon>Bacteria</taxon>
        <taxon>Bacillati</taxon>
        <taxon>Bacillota</taxon>
        <taxon>Bacilli</taxon>
        <taxon>Bacillales</taxon>
        <taxon>Paenibacillaceae</taxon>
        <taxon>Paenibacillus</taxon>
    </lineage>
</organism>
<keyword evidence="1" id="KW-0812">Transmembrane</keyword>
<name>A0A6B8RPR9_9BACL</name>
<dbReference type="KEGG" id="ppsc:EHS13_22745"/>
<keyword evidence="3" id="KW-1185">Reference proteome</keyword>
<evidence type="ECO:0000256" key="1">
    <source>
        <dbReference type="SAM" id="Phobius"/>
    </source>
</evidence>
<gene>
    <name evidence="2" type="ORF">EHS13_22745</name>
</gene>
<feature type="transmembrane region" description="Helical" evidence="1">
    <location>
        <begin position="74"/>
        <end position="93"/>
    </location>
</feature>
<feature type="transmembrane region" description="Helical" evidence="1">
    <location>
        <begin position="105"/>
        <end position="129"/>
    </location>
</feature>
<dbReference type="AlphaFoldDB" id="A0A6B8RPR9"/>